<evidence type="ECO:0000313" key="1">
    <source>
        <dbReference type="EMBL" id="SOH03395.1"/>
    </source>
</evidence>
<dbReference type="Proteomes" id="UP000221734">
    <property type="component" value="Chromosome Kuenenia_stuttgartiensis_MBR1"/>
</dbReference>
<dbReference type="AlphaFoldDB" id="A0A2C9CCM2"/>
<accession>A0A2C9CCM2</accession>
<keyword evidence="2" id="KW-1185">Reference proteome</keyword>
<dbReference type="RefSeq" id="WP_172953473.1">
    <property type="nucleotide sequence ID" value="NZ_LT934425.1"/>
</dbReference>
<sequence length="45" mass="4908">MKVVVVAGLAASLVNLRGPLLAKMVKEGHDLRGLYGNSHRYEQTD</sequence>
<protein>
    <submittedName>
        <fullName evidence="1">Uncharacterized protein</fullName>
    </submittedName>
</protein>
<evidence type="ECO:0000313" key="2">
    <source>
        <dbReference type="Proteomes" id="UP000221734"/>
    </source>
</evidence>
<proteinExistence type="predicted"/>
<reference evidence="2" key="1">
    <citation type="submission" date="2017-10" db="EMBL/GenBank/DDBJ databases">
        <authorList>
            <person name="Frank J."/>
        </authorList>
    </citation>
    <scope>NUCLEOTIDE SEQUENCE [LARGE SCALE GENOMIC DNA]</scope>
</reference>
<name>A0A2C9CCM2_KUEST</name>
<gene>
    <name evidence="1" type="ORF">KSMBR1_0884</name>
</gene>
<organism evidence="1 2">
    <name type="scientific">Kuenenia stuttgartiensis</name>
    <dbReference type="NCBI Taxonomy" id="174633"/>
    <lineage>
        <taxon>Bacteria</taxon>
        <taxon>Pseudomonadati</taxon>
        <taxon>Planctomycetota</taxon>
        <taxon>Candidatus Brocadiia</taxon>
        <taxon>Candidatus Brocadiales</taxon>
        <taxon>Candidatus Brocadiaceae</taxon>
        <taxon>Candidatus Kuenenia</taxon>
    </lineage>
</organism>
<dbReference type="KEGG" id="kst:KSMBR1_0884"/>
<dbReference type="EMBL" id="LT934425">
    <property type="protein sequence ID" value="SOH03395.1"/>
    <property type="molecule type" value="Genomic_DNA"/>
</dbReference>